<organism evidence="3">
    <name type="scientific">Collimonas fungivorans</name>
    <dbReference type="NCBI Taxonomy" id="158899"/>
    <lineage>
        <taxon>Bacteria</taxon>
        <taxon>Pseudomonadati</taxon>
        <taxon>Pseudomonadota</taxon>
        <taxon>Betaproteobacteria</taxon>
        <taxon>Burkholderiales</taxon>
        <taxon>Oxalobacteraceae</taxon>
        <taxon>Collimonas</taxon>
    </lineage>
</organism>
<evidence type="ECO:0000259" key="2">
    <source>
        <dbReference type="Pfam" id="PF11860"/>
    </source>
</evidence>
<protein>
    <recommendedName>
        <fullName evidence="2">N-acetylmuramidase domain-containing protein</fullName>
    </recommendedName>
</protein>
<name>A0A127P9Q9_9BURK</name>
<feature type="region of interest" description="Disordered" evidence="1">
    <location>
        <begin position="1"/>
        <end position="41"/>
    </location>
</feature>
<dbReference type="Proteomes" id="UP000072421">
    <property type="component" value="Chromosome"/>
</dbReference>
<gene>
    <name evidence="3" type="ORF">CFter6_1855</name>
</gene>
<sequence>MANPSSNTPTDGTSPAGANAAQPSPPAAAAPDPVAPVVHKPGDPEVEATFVFVDAVKHGIKGLTVKIEGGGKSETATTGVDGTAVTWTDAKRGQPIKIYVKKKSGDFDLKGTVTPKLDVNNYTIQSPEYHLEAITKLDAEEQLETDLHIPTVKDGEVMTVERLTGELAPFIASKQMVSEIGKVLKDTPTKKKTVTEDPKTHKKKTKIEIEHHYKAVETGKPRTVAMYVLGSRLNYPKSLDVSDAMYKWMQNELNQTLISMKVIKAGDPGIEIAAIKAVTTQEAGGSGFVINGLPKILFERHIFYDLTAPPAPAKGKKPQPHPYAKFPDICNPDQGGYDNGLGKEVFGEVEFEKKLSYEDRHELFQYERFVKAALLDKDAAIRACSWGAFQVIAKPYAEFGYSSPSEIANTCMESIDGHCRLFIAFLKSKDKKSAIASLYNKNWEDFTTKYNGGGWRTTNPDYASNMKRNYENFK</sequence>
<reference evidence="3 4" key="1">
    <citation type="submission" date="2015-11" db="EMBL/GenBank/DDBJ databases">
        <title>Exploring the genomic traits of fungus-feeding bacterial genus Collimonas.</title>
        <authorList>
            <person name="Song C."/>
            <person name="Schmidt R."/>
            <person name="de Jager V."/>
            <person name="Krzyzanowska D."/>
            <person name="Jongedijk E."/>
            <person name="Cankar K."/>
            <person name="Beekwilder J."/>
            <person name="van Veen A."/>
            <person name="de Boer W."/>
            <person name="van Veen J.A."/>
            <person name="Garbeva P."/>
        </authorList>
    </citation>
    <scope>NUCLEOTIDE SEQUENCE [LARGE SCALE GENOMIC DNA]</scope>
    <source>
        <strain evidence="3 4">Ter6</strain>
    </source>
</reference>
<accession>A0A127P9Q9</accession>
<dbReference type="PATRIC" id="fig|158899.10.peg.1859"/>
<dbReference type="InterPro" id="IPR024408">
    <property type="entry name" value="Muramidase"/>
</dbReference>
<dbReference type="OrthoDB" id="1523598at2"/>
<evidence type="ECO:0000313" key="4">
    <source>
        <dbReference type="Proteomes" id="UP000072421"/>
    </source>
</evidence>
<feature type="domain" description="N-acetylmuramidase" evidence="2">
    <location>
        <begin position="272"/>
        <end position="474"/>
    </location>
</feature>
<dbReference type="EMBL" id="CP013232">
    <property type="protein sequence ID" value="AMO94550.1"/>
    <property type="molecule type" value="Genomic_DNA"/>
</dbReference>
<feature type="compositionally biased region" description="Polar residues" evidence="1">
    <location>
        <begin position="1"/>
        <end position="13"/>
    </location>
</feature>
<dbReference type="AlphaFoldDB" id="A0A127P9Q9"/>
<evidence type="ECO:0000256" key="1">
    <source>
        <dbReference type="SAM" id="MobiDB-lite"/>
    </source>
</evidence>
<dbReference type="RefSeq" id="WP_061539580.1">
    <property type="nucleotide sequence ID" value="NZ_CP013232.1"/>
</dbReference>
<proteinExistence type="predicted"/>
<evidence type="ECO:0000313" key="3">
    <source>
        <dbReference type="EMBL" id="AMO94550.1"/>
    </source>
</evidence>
<dbReference type="Pfam" id="PF11860">
    <property type="entry name" value="Muramidase"/>
    <property type="match status" value="1"/>
</dbReference>